<evidence type="ECO:0000313" key="7">
    <source>
        <dbReference type="Proteomes" id="UP000230646"/>
    </source>
</evidence>
<evidence type="ECO:0000313" key="6">
    <source>
        <dbReference type="EMBL" id="PIY31780.1"/>
    </source>
</evidence>
<name>A0A2M7PMD3_9BACT</name>
<feature type="domain" description="NAD-dependent epimerase/dehydratase" evidence="5">
    <location>
        <begin position="4"/>
        <end position="234"/>
    </location>
</feature>
<evidence type="ECO:0000256" key="3">
    <source>
        <dbReference type="ARBA" id="ARBA00023027"/>
    </source>
</evidence>
<dbReference type="GO" id="GO:0070403">
    <property type="term" value="F:NAD+ binding"/>
    <property type="evidence" value="ECO:0007669"/>
    <property type="project" value="InterPro"/>
</dbReference>
<dbReference type="RefSeq" id="WP_406608095.1">
    <property type="nucleotide sequence ID" value="NZ_PFKO01000299.1"/>
</dbReference>
<comment type="caution">
    <text evidence="6">The sequence shown here is derived from an EMBL/GenBank/DDBJ whole genome shotgun (WGS) entry which is preliminary data.</text>
</comment>
<accession>A0A2M7PMD3</accession>
<dbReference type="GO" id="GO:0048040">
    <property type="term" value="F:UDP-glucuronate decarboxylase activity"/>
    <property type="evidence" value="ECO:0007669"/>
    <property type="project" value="TreeGrafter"/>
</dbReference>
<proteinExistence type="predicted"/>
<protein>
    <recommendedName>
        <fullName evidence="5">NAD-dependent epimerase/dehydratase domain-containing protein</fullName>
    </recommendedName>
</protein>
<evidence type="ECO:0000256" key="2">
    <source>
        <dbReference type="ARBA" id="ARBA00022793"/>
    </source>
</evidence>
<gene>
    <name evidence="6" type="ORF">COZ07_08060</name>
</gene>
<dbReference type="InterPro" id="IPR001509">
    <property type="entry name" value="Epimerase_deHydtase"/>
</dbReference>
<dbReference type="EMBL" id="PFKO01000299">
    <property type="protein sequence ID" value="PIY31780.1"/>
    <property type="molecule type" value="Genomic_DNA"/>
</dbReference>
<sequence length="317" mass="35854">MKRILVTGGGGFIGRHLIKKLSENPKNKILVVDDLSGVQEDRDNVTACNVIFLKQNFLLFDTKLKFDEIYHLAGSVSSVGYIITALLDRAIAFALRDKAKLMLISTSEFYEENPIFDQPEVLAKGVPSNITVGLDRLEYGISKLSGEISLTNRLRTEKNLKFNIICPFNIIGTGQNPDLGFGIPRFIRQALNNEPITVYSDGMDQRTFIDVEDICEAMILIMKAKHNGIIFNVGNPRNKITSGELARKIVKIINSKSKITFVSLQGLHREDFAEVWDKIPNIDRLKSLIGFEPHWELDEILQKCIDEIKERDKIFNT</sequence>
<organism evidence="6 7">
    <name type="scientific">Candidatus Infernicultor aquiphilus</name>
    <dbReference type="NCBI Taxonomy" id="1805029"/>
    <lineage>
        <taxon>Bacteria</taxon>
        <taxon>Pseudomonadati</taxon>
        <taxon>Atribacterota</taxon>
        <taxon>Candidatus Phoenicimicrobiia</taxon>
        <taxon>Candidatus Pheonicimicrobiales</taxon>
        <taxon>Candidatus Phoenicimicrobiaceae</taxon>
        <taxon>Candidatus Infernicultor</taxon>
    </lineage>
</organism>
<evidence type="ECO:0000256" key="1">
    <source>
        <dbReference type="ARBA" id="ARBA00001911"/>
    </source>
</evidence>
<dbReference type="GO" id="GO:0005737">
    <property type="term" value="C:cytoplasm"/>
    <property type="evidence" value="ECO:0007669"/>
    <property type="project" value="TreeGrafter"/>
</dbReference>
<evidence type="ECO:0000259" key="5">
    <source>
        <dbReference type="Pfam" id="PF01370"/>
    </source>
</evidence>
<reference evidence="6 7" key="1">
    <citation type="submission" date="2017-09" db="EMBL/GenBank/DDBJ databases">
        <title>Depth-based differentiation of microbial function through sediment-hosted aquifers and enrichment of novel symbionts in the deep terrestrial subsurface.</title>
        <authorList>
            <person name="Probst A.J."/>
            <person name="Ladd B."/>
            <person name="Jarett J.K."/>
            <person name="Geller-Mcgrath D.E."/>
            <person name="Sieber C.M."/>
            <person name="Emerson J.B."/>
            <person name="Anantharaman K."/>
            <person name="Thomas B.C."/>
            <person name="Malmstrom R."/>
            <person name="Stieglmeier M."/>
            <person name="Klingl A."/>
            <person name="Woyke T."/>
            <person name="Ryan C.M."/>
            <person name="Banfield J.F."/>
        </authorList>
    </citation>
    <scope>NUCLEOTIDE SEQUENCE [LARGE SCALE GENOMIC DNA]</scope>
    <source>
        <strain evidence="6">CG_4_10_14_3_um_filter_34_13</strain>
    </source>
</reference>
<comment type="cofactor">
    <cofactor evidence="1">
        <name>NAD(+)</name>
        <dbReference type="ChEBI" id="CHEBI:57540"/>
    </cofactor>
</comment>
<dbReference type="GO" id="GO:0042732">
    <property type="term" value="P:D-xylose metabolic process"/>
    <property type="evidence" value="ECO:0007669"/>
    <property type="project" value="InterPro"/>
</dbReference>
<dbReference type="SUPFAM" id="SSF51735">
    <property type="entry name" value="NAD(P)-binding Rossmann-fold domains"/>
    <property type="match status" value="1"/>
</dbReference>
<dbReference type="InterPro" id="IPR044516">
    <property type="entry name" value="UXS-like"/>
</dbReference>
<evidence type="ECO:0000256" key="4">
    <source>
        <dbReference type="ARBA" id="ARBA00023239"/>
    </source>
</evidence>
<keyword evidence="3" id="KW-0520">NAD</keyword>
<dbReference type="AlphaFoldDB" id="A0A2M7PMD3"/>
<dbReference type="PANTHER" id="PTHR43078:SF6">
    <property type="entry name" value="UDP-GLUCURONIC ACID DECARBOXYLASE 1"/>
    <property type="match status" value="1"/>
</dbReference>
<keyword evidence="2" id="KW-0210">Decarboxylase</keyword>
<dbReference type="PANTHER" id="PTHR43078">
    <property type="entry name" value="UDP-GLUCURONIC ACID DECARBOXYLASE-RELATED"/>
    <property type="match status" value="1"/>
</dbReference>
<dbReference type="Proteomes" id="UP000230646">
    <property type="component" value="Unassembled WGS sequence"/>
</dbReference>
<dbReference type="InterPro" id="IPR036291">
    <property type="entry name" value="NAD(P)-bd_dom_sf"/>
</dbReference>
<keyword evidence="4" id="KW-0456">Lyase</keyword>
<dbReference type="Gene3D" id="3.40.50.720">
    <property type="entry name" value="NAD(P)-binding Rossmann-like Domain"/>
    <property type="match status" value="1"/>
</dbReference>
<dbReference type="Pfam" id="PF01370">
    <property type="entry name" value="Epimerase"/>
    <property type="match status" value="1"/>
</dbReference>